<dbReference type="Pfam" id="PF00034">
    <property type="entry name" value="Cytochrom_C"/>
    <property type="match status" value="1"/>
</dbReference>
<feature type="chain" id="PRO_5004061480" evidence="5">
    <location>
        <begin position="20"/>
        <end position="109"/>
    </location>
</feature>
<keyword evidence="5" id="KW-0732">Signal</keyword>
<evidence type="ECO:0000256" key="5">
    <source>
        <dbReference type="SAM" id="SignalP"/>
    </source>
</evidence>
<dbReference type="GO" id="GO:0046872">
    <property type="term" value="F:metal ion binding"/>
    <property type="evidence" value="ECO:0007669"/>
    <property type="project" value="UniProtKB-KW"/>
</dbReference>
<dbReference type="EMBL" id="AP012603">
    <property type="protein sequence ID" value="BAM86637.1"/>
    <property type="molecule type" value="Genomic_DNA"/>
</dbReference>
<dbReference type="SUPFAM" id="SSF46626">
    <property type="entry name" value="Cytochrome c"/>
    <property type="match status" value="1"/>
</dbReference>
<dbReference type="GO" id="GO:0009055">
    <property type="term" value="F:electron transfer activity"/>
    <property type="evidence" value="ECO:0007669"/>
    <property type="project" value="InterPro"/>
</dbReference>
<protein>
    <submittedName>
        <fullName evidence="7">Putative cytochrome C</fullName>
    </submittedName>
</protein>
<dbReference type="KEGG" id="aol:S58_06230"/>
<sequence length="109" mass="11573">MRTALALGLSLVVSTAAHAQSGAADGQKLAFDRGKGNCLTCHEIKGGDLPGSIGPKLENLKARYDRAGLTAILNDETARNPLTVMPPFGRNRILTEQEISAIVDFLQTL</sequence>
<reference evidence="7 8" key="1">
    <citation type="journal article" date="2013" name="Appl. Environ. Microbiol.">
        <title>Genome analysis suggests that the soil oligotrophic bacterium Agromonas oligotrophica (Bradyrhizobium oligotrophicum) is a nitrogen-fixing symbiont of Aeschynomene indica.</title>
        <authorList>
            <person name="Okubo T."/>
            <person name="Fukushima S."/>
            <person name="Itakura M."/>
            <person name="Oshima K."/>
            <person name="Longtonglang A."/>
            <person name="Teaumroong N."/>
            <person name="Mitsui H."/>
            <person name="Hattori M."/>
            <person name="Hattori R."/>
            <person name="Hattori T."/>
            <person name="Minamisawa K."/>
        </authorList>
    </citation>
    <scope>NUCLEOTIDE SEQUENCE [LARGE SCALE GENOMIC DNA]</scope>
    <source>
        <strain evidence="7 8">S58</strain>
    </source>
</reference>
<gene>
    <name evidence="7" type="ORF">S58_06230</name>
</gene>
<evidence type="ECO:0000313" key="8">
    <source>
        <dbReference type="Proteomes" id="UP000011841"/>
    </source>
</evidence>
<dbReference type="RefSeq" id="WP_015663774.1">
    <property type="nucleotide sequence ID" value="NC_020453.1"/>
</dbReference>
<feature type="signal peptide" evidence="5">
    <location>
        <begin position="1"/>
        <end position="19"/>
    </location>
</feature>
<feature type="domain" description="Cytochrome c" evidence="6">
    <location>
        <begin position="21"/>
        <end position="109"/>
    </location>
</feature>
<proteinExistence type="predicted"/>
<evidence type="ECO:0000256" key="2">
    <source>
        <dbReference type="ARBA" id="ARBA00022723"/>
    </source>
</evidence>
<dbReference type="PATRIC" id="fig|1245469.3.peg.631"/>
<name>M4Z1P7_9BRAD</name>
<keyword evidence="8" id="KW-1185">Reference proteome</keyword>
<keyword evidence="3 4" id="KW-0408">Iron</keyword>
<dbReference type="InterPro" id="IPR036909">
    <property type="entry name" value="Cyt_c-like_dom_sf"/>
</dbReference>
<dbReference type="Gene3D" id="1.10.760.10">
    <property type="entry name" value="Cytochrome c-like domain"/>
    <property type="match status" value="1"/>
</dbReference>
<evidence type="ECO:0000256" key="1">
    <source>
        <dbReference type="ARBA" id="ARBA00022617"/>
    </source>
</evidence>
<keyword evidence="2 4" id="KW-0479">Metal-binding</keyword>
<evidence type="ECO:0000259" key="6">
    <source>
        <dbReference type="PROSITE" id="PS51007"/>
    </source>
</evidence>
<evidence type="ECO:0000313" key="7">
    <source>
        <dbReference type="EMBL" id="BAM86637.1"/>
    </source>
</evidence>
<dbReference type="InterPro" id="IPR030999">
    <property type="entry name" value="Thiosulf_SoxX"/>
</dbReference>
<dbReference type="HOGENOM" id="CLU_114042_1_0_5"/>
<dbReference type="eggNOG" id="COG2010">
    <property type="taxonomic scope" value="Bacteria"/>
</dbReference>
<dbReference type="NCBIfam" id="TIGR04485">
    <property type="entry name" value="thiosulf_SoxX"/>
    <property type="match status" value="1"/>
</dbReference>
<keyword evidence="1 4" id="KW-0349">Heme</keyword>
<dbReference type="GeneID" id="301814622"/>
<dbReference type="GO" id="GO:0020037">
    <property type="term" value="F:heme binding"/>
    <property type="evidence" value="ECO:0007669"/>
    <property type="project" value="InterPro"/>
</dbReference>
<dbReference type="Proteomes" id="UP000011841">
    <property type="component" value="Chromosome"/>
</dbReference>
<evidence type="ECO:0000256" key="4">
    <source>
        <dbReference type="PROSITE-ProRule" id="PRU00433"/>
    </source>
</evidence>
<dbReference type="AlphaFoldDB" id="M4Z1P7"/>
<dbReference type="STRING" id="1245469.S58_06230"/>
<accession>M4Z1P7</accession>
<dbReference type="InterPro" id="IPR009056">
    <property type="entry name" value="Cyt_c-like_dom"/>
</dbReference>
<evidence type="ECO:0000256" key="3">
    <source>
        <dbReference type="ARBA" id="ARBA00023004"/>
    </source>
</evidence>
<organism evidence="7 8">
    <name type="scientific">Bradyrhizobium oligotrophicum S58</name>
    <dbReference type="NCBI Taxonomy" id="1245469"/>
    <lineage>
        <taxon>Bacteria</taxon>
        <taxon>Pseudomonadati</taxon>
        <taxon>Pseudomonadota</taxon>
        <taxon>Alphaproteobacteria</taxon>
        <taxon>Hyphomicrobiales</taxon>
        <taxon>Nitrobacteraceae</taxon>
        <taxon>Bradyrhizobium</taxon>
    </lineage>
</organism>
<dbReference type="PROSITE" id="PS51007">
    <property type="entry name" value="CYTC"/>
    <property type="match status" value="1"/>
</dbReference>